<dbReference type="PANTHER" id="PTHR47091">
    <property type="entry name" value="ALPHA-PROTEIN KINASE 2-RELATED"/>
    <property type="match status" value="1"/>
</dbReference>
<sequence length="228" mass="25400">MLCIQECKIQNLAREYCKIFSAEARVLENFGPSLEVIPVYLMYRPANTVPYATVETDLTGVFQKYSVLDHTGRIEMRTGSEVEQKCCALQHWIFQWTNGNLLLTRLEGVDTKITNVGISVKSTGHQGLSVEGNPKVFEQFVSQHKCNYFCGLLGLRSLKLMDSLMTPVKPKGSRSPLLQRKMAAGSSSPQTGRKAGSSPRMPRKAEQDGRKTPTKPKTVDTPKMGKMV</sequence>
<keyword evidence="4" id="KW-1015">Disulfide bond</keyword>
<evidence type="ECO:0000313" key="8">
    <source>
        <dbReference type="Ensembl" id="ENSAPOP00000005349.1"/>
    </source>
</evidence>
<accession>A0A3Q1ENE9</accession>
<dbReference type="GO" id="GO:0055013">
    <property type="term" value="P:cardiac muscle cell development"/>
    <property type="evidence" value="ECO:0007669"/>
    <property type="project" value="TreeGrafter"/>
</dbReference>
<reference evidence="8" key="1">
    <citation type="submission" date="2025-08" db="UniProtKB">
        <authorList>
            <consortium name="Ensembl"/>
        </authorList>
    </citation>
    <scope>IDENTIFICATION</scope>
</reference>
<dbReference type="Pfam" id="PF02816">
    <property type="entry name" value="Alpha_kinase"/>
    <property type="match status" value="1"/>
</dbReference>
<dbReference type="PANTHER" id="PTHR47091:SF1">
    <property type="entry name" value="ALPHA-PROTEIN KINASE 3"/>
    <property type="match status" value="1"/>
</dbReference>
<dbReference type="GeneTree" id="ENSGT00940000158534"/>
<dbReference type="SMART" id="SM00811">
    <property type="entry name" value="Alpha_kinase"/>
    <property type="match status" value="1"/>
</dbReference>
<evidence type="ECO:0000256" key="3">
    <source>
        <dbReference type="ARBA" id="ARBA00022777"/>
    </source>
</evidence>
<evidence type="ECO:0000256" key="5">
    <source>
        <dbReference type="ARBA" id="ARBA00023319"/>
    </source>
</evidence>
<evidence type="ECO:0000256" key="4">
    <source>
        <dbReference type="ARBA" id="ARBA00023157"/>
    </source>
</evidence>
<dbReference type="InterPro" id="IPR011009">
    <property type="entry name" value="Kinase-like_dom_sf"/>
</dbReference>
<name>A0A3Q1ENE9_9TELE</name>
<protein>
    <recommendedName>
        <fullName evidence="7">Alpha-type protein kinase domain-containing protein</fullName>
    </recommendedName>
</protein>
<evidence type="ECO:0000256" key="2">
    <source>
        <dbReference type="ARBA" id="ARBA00022679"/>
    </source>
</evidence>
<keyword evidence="3" id="KW-0418">Kinase</keyword>
<keyword evidence="2" id="KW-0808">Transferase</keyword>
<dbReference type="Ensembl" id="ENSAPOT00000008502.1">
    <property type="protein sequence ID" value="ENSAPOP00000005349.1"/>
    <property type="gene ID" value="ENSAPOG00000007023.1"/>
</dbReference>
<dbReference type="SUPFAM" id="SSF56112">
    <property type="entry name" value="Protein kinase-like (PK-like)"/>
    <property type="match status" value="1"/>
</dbReference>
<dbReference type="PROSITE" id="PS51158">
    <property type="entry name" value="ALPHA_KINASE"/>
    <property type="match status" value="1"/>
</dbReference>
<evidence type="ECO:0000259" key="7">
    <source>
        <dbReference type="PROSITE" id="PS51158"/>
    </source>
</evidence>
<dbReference type="Proteomes" id="UP000257200">
    <property type="component" value="Unplaced"/>
</dbReference>
<dbReference type="GO" id="GO:0005634">
    <property type="term" value="C:nucleus"/>
    <property type="evidence" value="ECO:0007669"/>
    <property type="project" value="TreeGrafter"/>
</dbReference>
<dbReference type="InParanoid" id="A0A3Q1ENE9"/>
<feature type="domain" description="Alpha-type protein kinase" evidence="7">
    <location>
        <begin position="1"/>
        <end position="158"/>
    </location>
</feature>
<dbReference type="STRING" id="80966.ENSAPOP00000005349"/>
<keyword evidence="9" id="KW-1185">Reference proteome</keyword>
<evidence type="ECO:0000313" key="9">
    <source>
        <dbReference type="Proteomes" id="UP000257200"/>
    </source>
</evidence>
<keyword evidence="1" id="KW-0723">Serine/threonine-protein kinase</keyword>
<dbReference type="InterPro" id="IPR004166">
    <property type="entry name" value="a-kinase_dom"/>
</dbReference>
<feature type="region of interest" description="Disordered" evidence="6">
    <location>
        <begin position="168"/>
        <end position="228"/>
    </location>
</feature>
<dbReference type="Gene3D" id="3.20.200.10">
    <property type="entry name" value="MHCK/EF2 kinase"/>
    <property type="match status" value="1"/>
</dbReference>
<dbReference type="GO" id="GO:0005524">
    <property type="term" value="F:ATP binding"/>
    <property type="evidence" value="ECO:0007669"/>
    <property type="project" value="InterPro"/>
</dbReference>
<keyword evidence="5" id="KW-0393">Immunoglobulin domain</keyword>
<dbReference type="AlphaFoldDB" id="A0A3Q1ENE9"/>
<proteinExistence type="predicted"/>
<dbReference type="GO" id="GO:0004674">
    <property type="term" value="F:protein serine/threonine kinase activity"/>
    <property type="evidence" value="ECO:0007669"/>
    <property type="project" value="UniProtKB-KW"/>
</dbReference>
<evidence type="ECO:0000256" key="1">
    <source>
        <dbReference type="ARBA" id="ARBA00022527"/>
    </source>
</evidence>
<evidence type="ECO:0000256" key="6">
    <source>
        <dbReference type="SAM" id="MobiDB-lite"/>
    </source>
</evidence>
<organism evidence="8 9">
    <name type="scientific">Acanthochromis polyacanthus</name>
    <name type="common">spiny chromis</name>
    <dbReference type="NCBI Taxonomy" id="80966"/>
    <lineage>
        <taxon>Eukaryota</taxon>
        <taxon>Metazoa</taxon>
        <taxon>Chordata</taxon>
        <taxon>Craniata</taxon>
        <taxon>Vertebrata</taxon>
        <taxon>Euteleostomi</taxon>
        <taxon>Actinopterygii</taxon>
        <taxon>Neopterygii</taxon>
        <taxon>Teleostei</taxon>
        <taxon>Neoteleostei</taxon>
        <taxon>Acanthomorphata</taxon>
        <taxon>Ovalentaria</taxon>
        <taxon>Pomacentridae</taxon>
        <taxon>Acanthochromis</taxon>
    </lineage>
</organism>
<reference evidence="8" key="2">
    <citation type="submission" date="2025-09" db="UniProtKB">
        <authorList>
            <consortium name="Ensembl"/>
        </authorList>
    </citation>
    <scope>IDENTIFICATION</scope>
</reference>